<feature type="repeat" description="WD" evidence="3">
    <location>
        <begin position="212"/>
        <end position="252"/>
    </location>
</feature>
<accession>A0A9Q0KNS4</accession>
<dbReference type="PANTHER" id="PTHR22844">
    <property type="entry name" value="F-BOX AND WD40 DOMAIN PROTEIN"/>
    <property type="match status" value="1"/>
</dbReference>
<reference evidence="4" key="1">
    <citation type="journal article" date="2023" name="Plant J.">
        <title>The genome of the king protea, Protea cynaroides.</title>
        <authorList>
            <person name="Chang J."/>
            <person name="Duong T.A."/>
            <person name="Schoeman C."/>
            <person name="Ma X."/>
            <person name="Roodt D."/>
            <person name="Barker N."/>
            <person name="Li Z."/>
            <person name="Van de Peer Y."/>
            <person name="Mizrachi E."/>
        </authorList>
    </citation>
    <scope>NUCLEOTIDE SEQUENCE</scope>
    <source>
        <tissue evidence="4">Young leaves</tissue>
    </source>
</reference>
<dbReference type="CDD" id="cd00200">
    <property type="entry name" value="WD40"/>
    <property type="match status" value="1"/>
</dbReference>
<dbReference type="OrthoDB" id="674604at2759"/>
<name>A0A9Q0KNS4_9MAGN</name>
<keyword evidence="1 3" id="KW-0853">WD repeat</keyword>
<dbReference type="Pfam" id="PF00400">
    <property type="entry name" value="WD40"/>
    <property type="match status" value="3"/>
</dbReference>
<dbReference type="InterPro" id="IPR020472">
    <property type="entry name" value="WD40_PAC1"/>
</dbReference>
<evidence type="ECO:0000313" key="4">
    <source>
        <dbReference type="EMBL" id="KAJ4973551.1"/>
    </source>
</evidence>
<feature type="repeat" description="WD" evidence="3">
    <location>
        <begin position="259"/>
        <end position="300"/>
    </location>
</feature>
<keyword evidence="2" id="KW-0677">Repeat</keyword>
<dbReference type="FunFam" id="2.130.10.10:FF:000775">
    <property type="entry name" value="BnaA09g28200D protein"/>
    <property type="match status" value="1"/>
</dbReference>
<evidence type="ECO:0000313" key="5">
    <source>
        <dbReference type="Proteomes" id="UP001141806"/>
    </source>
</evidence>
<organism evidence="4 5">
    <name type="scientific">Protea cynaroides</name>
    <dbReference type="NCBI Taxonomy" id="273540"/>
    <lineage>
        <taxon>Eukaryota</taxon>
        <taxon>Viridiplantae</taxon>
        <taxon>Streptophyta</taxon>
        <taxon>Embryophyta</taxon>
        <taxon>Tracheophyta</taxon>
        <taxon>Spermatophyta</taxon>
        <taxon>Magnoliopsida</taxon>
        <taxon>Proteales</taxon>
        <taxon>Proteaceae</taxon>
        <taxon>Protea</taxon>
    </lineage>
</organism>
<dbReference type="AlphaFoldDB" id="A0A9Q0KNS4"/>
<dbReference type="PRINTS" id="PR00320">
    <property type="entry name" value="GPROTEINBRPT"/>
</dbReference>
<dbReference type="Proteomes" id="UP001141806">
    <property type="component" value="Unassembled WGS sequence"/>
</dbReference>
<dbReference type="PROSITE" id="PS50294">
    <property type="entry name" value="WD_REPEATS_REGION"/>
    <property type="match status" value="2"/>
</dbReference>
<dbReference type="SMART" id="SM00320">
    <property type="entry name" value="WD40"/>
    <property type="match status" value="7"/>
</dbReference>
<comment type="caution">
    <text evidence="4">The sequence shown here is derived from an EMBL/GenBank/DDBJ whole genome shotgun (WGS) entry which is preliminary data.</text>
</comment>
<sequence length="419" mass="45730">MMVGTWLEMSSSASYTSIDNGAETSCNSPPSQLFLHSRPSIPSLQATYPETHDNISVSSLKLQTHQVSCLAISEDLLYAATGNEINVFSLTNYQHIDTFNGKDSSSGLVKSLAFGDGKVFTAHQDCKIRVWGITPTKKHQLVATLPTVKDRLRRFVLPKNYVRVRRHKKRLWIEHVDAVSGLTVMDGLLYSVSWDKSLKIWCTSNLRCLESIKAHEDAVNAIAAAGDGTVYTASADGRIRVWGRENGEKSQKQRLIATLEKHNSAVNALALSSNGSVLFSGAGDRSILVWEREDSANHMAVSGTLIGHKGAILCLINVWDILVSGSADRTVRIWRRDSGGDQRYNHLVVLEGHERPVKSLVAVMDGLEVSFGSGSGSGSGSGMLSVCSGSLDGEIRVWQVSISNLTLNTSFVRYNIHNS</sequence>
<dbReference type="SUPFAM" id="SSF50978">
    <property type="entry name" value="WD40 repeat-like"/>
    <property type="match status" value="1"/>
</dbReference>
<dbReference type="PANTHER" id="PTHR22844:SF199">
    <property type="entry name" value="F21J9.19"/>
    <property type="match status" value="1"/>
</dbReference>
<evidence type="ECO:0000256" key="2">
    <source>
        <dbReference type="ARBA" id="ARBA00022737"/>
    </source>
</evidence>
<evidence type="ECO:0000256" key="1">
    <source>
        <dbReference type="ARBA" id="ARBA00022574"/>
    </source>
</evidence>
<gene>
    <name evidence="4" type="ORF">NE237_006725</name>
</gene>
<dbReference type="InterPro" id="IPR015943">
    <property type="entry name" value="WD40/YVTN_repeat-like_dom_sf"/>
</dbReference>
<proteinExistence type="predicted"/>
<dbReference type="PROSITE" id="PS50082">
    <property type="entry name" value="WD_REPEATS_2"/>
    <property type="match status" value="3"/>
</dbReference>
<dbReference type="Gene3D" id="2.130.10.10">
    <property type="entry name" value="YVTN repeat-like/Quinoprotein amine dehydrogenase"/>
    <property type="match status" value="3"/>
</dbReference>
<keyword evidence="5" id="KW-1185">Reference proteome</keyword>
<dbReference type="InterPro" id="IPR045182">
    <property type="entry name" value="JINGUBANG-like"/>
</dbReference>
<evidence type="ECO:0000256" key="3">
    <source>
        <dbReference type="PROSITE-ProRule" id="PRU00221"/>
    </source>
</evidence>
<dbReference type="InterPro" id="IPR036322">
    <property type="entry name" value="WD40_repeat_dom_sf"/>
</dbReference>
<dbReference type="InterPro" id="IPR001680">
    <property type="entry name" value="WD40_rpt"/>
</dbReference>
<feature type="repeat" description="WD" evidence="3">
    <location>
        <begin position="305"/>
        <end position="334"/>
    </location>
</feature>
<protein>
    <submittedName>
        <fullName evidence="4">Uncharacterized protein</fullName>
    </submittedName>
</protein>
<dbReference type="EMBL" id="JAMYWD010000004">
    <property type="protein sequence ID" value="KAJ4973551.1"/>
    <property type="molecule type" value="Genomic_DNA"/>
</dbReference>